<proteinExistence type="predicted"/>
<accession>A0ABQ3XMY0</accession>
<evidence type="ECO:0000313" key="2">
    <source>
        <dbReference type="EMBL" id="GID59874.1"/>
    </source>
</evidence>
<evidence type="ECO:0000313" key="3">
    <source>
        <dbReference type="Proteomes" id="UP000612282"/>
    </source>
</evidence>
<organism evidence="2 3">
    <name type="scientific">Actinoplanes couchii</name>
    <dbReference type="NCBI Taxonomy" id="403638"/>
    <lineage>
        <taxon>Bacteria</taxon>
        <taxon>Bacillati</taxon>
        <taxon>Actinomycetota</taxon>
        <taxon>Actinomycetes</taxon>
        <taxon>Micromonosporales</taxon>
        <taxon>Micromonosporaceae</taxon>
        <taxon>Actinoplanes</taxon>
    </lineage>
</organism>
<dbReference type="PROSITE" id="PS51257">
    <property type="entry name" value="PROKAR_LIPOPROTEIN"/>
    <property type="match status" value="1"/>
</dbReference>
<sequence length="177" mass="17783">MSRFRQSALLPAVMAALVAGCSSPPARTPEPSAPAPVVTAATPSPGPSAAAALAPLEAPPVVPGELSRRVVTVKDGHSDNKTILHRDAKSGTEYGVQAACTSATPGTTLSVEVRRSKPGADAEPLSSGTIPCDGRVTLNGFGSLPAESIVVDLSGDRSGVTSAYAVLAPISSLMEVE</sequence>
<dbReference type="EMBL" id="BOMG01000102">
    <property type="protein sequence ID" value="GID59874.1"/>
    <property type="molecule type" value="Genomic_DNA"/>
</dbReference>
<evidence type="ECO:0008006" key="4">
    <source>
        <dbReference type="Google" id="ProtNLM"/>
    </source>
</evidence>
<dbReference type="RefSeq" id="WP_203806360.1">
    <property type="nucleotide sequence ID" value="NZ_BAAAQE010000005.1"/>
</dbReference>
<gene>
    <name evidence="2" type="ORF">Aco03nite_082780</name>
</gene>
<protein>
    <recommendedName>
        <fullName evidence="4">Lipoprotein</fullName>
    </recommendedName>
</protein>
<keyword evidence="1" id="KW-0732">Signal</keyword>
<name>A0ABQ3XMY0_9ACTN</name>
<keyword evidence="3" id="KW-1185">Reference proteome</keyword>
<evidence type="ECO:0000256" key="1">
    <source>
        <dbReference type="SAM" id="SignalP"/>
    </source>
</evidence>
<feature type="chain" id="PRO_5047519023" description="Lipoprotein" evidence="1">
    <location>
        <begin position="27"/>
        <end position="177"/>
    </location>
</feature>
<dbReference type="Proteomes" id="UP000612282">
    <property type="component" value="Unassembled WGS sequence"/>
</dbReference>
<reference evidence="2 3" key="1">
    <citation type="submission" date="2021-01" db="EMBL/GenBank/DDBJ databases">
        <title>Whole genome shotgun sequence of Actinoplanes couchii NBRC 106145.</title>
        <authorList>
            <person name="Komaki H."/>
            <person name="Tamura T."/>
        </authorList>
    </citation>
    <scope>NUCLEOTIDE SEQUENCE [LARGE SCALE GENOMIC DNA]</scope>
    <source>
        <strain evidence="2 3">NBRC 106145</strain>
    </source>
</reference>
<comment type="caution">
    <text evidence="2">The sequence shown here is derived from an EMBL/GenBank/DDBJ whole genome shotgun (WGS) entry which is preliminary data.</text>
</comment>
<feature type="signal peptide" evidence="1">
    <location>
        <begin position="1"/>
        <end position="26"/>
    </location>
</feature>